<evidence type="ECO:0000256" key="1">
    <source>
        <dbReference type="ARBA" id="ARBA00001933"/>
    </source>
</evidence>
<dbReference type="Proteomes" id="UP000503483">
    <property type="component" value="Chromosome"/>
</dbReference>
<sequence length="330" mass="37973">MYKLNILQYNNMQNLHIKDDMSLNILSNNEEYNKTEKEFKEKYSFENINSFSFSKSGFLSLLLELSKKGKIAISVGETQSLIDAAMLFEELGFEIIWIDLLKDGNVNIKKLEDLNIDFIFISSYVMDTFVQTPLEKIKESTNAKIISNASAHFDKNSDVIYFDPYKLTGYSFHGLILFNEDLFEEQAISNKDGIALFNILEALKNQRFEISIKDIFIEKLKDALKEDIYFFVNNSQTLPYSLHFALKNIKARELIRTLALDEICITNGEGCSLGLSRPSRIIQAMGYDETTSRNSISLTFTQKLEEKEIEKIVNTIAKKYKQIKVLNQGN</sequence>
<dbReference type="PANTHER" id="PTHR11601:SF34">
    <property type="entry name" value="CYSTEINE DESULFURASE"/>
    <property type="match status" value="1"/>
</dbReference>
<gene>
    <name evidence="3" type="ORF">AACT_1985</name>
</gene>
<dbReference type="InterPro" id="IPR015422">
    <property type="entry name" value="PyrdxlP-dep_Trfase_small"/>
</dbReference>
<reference evidence="3 4" key="1">
    <citation type="submission" date="2019-08" db="EMBL/GenBank/DDBJ databases">
        <title>Complete genome sequence of Arcobacter acticola.</title>
        <authorList>
            <person name="Miller W."/>
        </authorList>
    </citation>
    <scope>NUCLEOTIDE SEQUENCE [LARGE SCALE GENOMIC DNA]</scope>
    <source>
        <strain evidence="3 4">KCTC 52212</strain>
    </source>
</reference>
<dbReference type="GO" id="GO:0031071">
    <property type="term" value="F:cysteine desulfurase activity"/>
    <property type="evidence" value="ECO:0007669"/>
    <property type="project" value="UniProtKB-EC"/>
</dbReference>
<dbReference type="EMBL" id="CP042652">
    <property type="protein sequence ID" value="QKE29129.1"/>
    <property type="molecule type" value="Genomic_DNA"/>
</dbReference>
<name>A0A6M8EM29_9BACT</name>
<accession>A0A6M8EM29</accession>
<evidence type="ECO:0000256" key="2">
    <source>
        <dbReference type="ARBA" id="ARBA00050776"/>
    </source>
</evidence>
<comment type="catalytic activity">
    <reaction evidence="2">
        <text>(sulfur carrier)-H + L-cysteine = (sulfur carrier)-SH + L-alanine</text>
        <dbReference type="Rhea" id="RHEA:43892"/>
        <dbReference type="Rhea" id="RHEA-COMP:14737"/>
        <dbReference type="Rhea" id="RHEA-COMP:14739"/>
        <dbReference type="ChEBI" id="CHEBI:29917"/>
        <dbReference type="ChEBI" id="CHEBI:35235"/>
        <dbReference type="ChEBI" id="CHEBI:57972"/>
        <dbReference type="ChEBI" id="CHEBI:64428"/>
        <dbReference type="EC" id="2.8.1.7"/>
    </reaction>
</comment>
<dbReference type="KEGG" id="paco:AACT_1985"/>
<dbReference type="Gene3D" id="3.90.1150.10">
    <property type="entry name" value="Aspartate Aminotransferase, domain 1"/>
    <property type="match status" value="1"/>
</dbReference>
<dbReference type="SUPFAM" id="SSF53383">
    <property type="entry name" value="PLP-dependent transferases"/>
    <property type="match status" value="1"/>
</dbReference>
<evidence type="ECO:0000313" key="3">
    <source>
        <dbReference type="EMBL" id="QKE29129.1"/>
    </source>
</evidence>
<organism evidence="3 4">
    <name type="scientific">Arcobacter acticola</name>
    <dbReference type="NCBI Taxonomy" id="1849015"/>
    <lineage>
        <taxon>Bacteria</taxon>
        <taxon>Pseudomonadati</taxon>
        <taxon>Campylobacterota</taxon>
        <taxon>Epsilonproteobacteria</taxon>
        <taxon>Campylobacterales</taxon>
        <taxon>Arcobacteraceae</taxon>
        <taxon>Arcobacter</taxon>
    </lineage>
</organism>
<dbReference type="PANTHER" id="PTHR11601">
    <property type="entry name" value="CYSTEINE DESULFURYLASE FAMILY MEMBER"/>
    <property type="match status" value="1"/>
</dbReference>
<dbReference type="AlphaFoldDB" id="A0A6M8EM29"/>
<dbReference type="RefSeq" id="WP_172126685.1">
    <property type="nucleotide sequence ID" value="NZ_CP042652.1"/>
</dbReference>
<keyword evidence="4" id="KW-1185">Reference proteome</keyword>
<proteinExistence type="predicted"/>
<evidence type="ECO:0000313" key="4">
    <source>
        <dbReference type="Proteomes" id="UP000503483"/>
    </source>
</evidence>
<comment type="cofactor">
    <cofactor evidence="1">
        <name>pyridoxal 5'-phosphate</name>
        <dbReference type="ChEBI" id="CHEBI:597326"/>
    </cofactor>
</comment>
<protein>
    <submittedName>
        <fullName evidence="3">NifS/IscS family cysteine desulfurase</fullName>
    </submittedName>
</protein>
<dbReference type="InterPro" id="IPR015424">
    <property type="entry name" value="PyrdxlP-dep_Trfase"/>
</dbReference>